<dbReference type="EMBL" id="SEWF01000020">
    <property type="protein sequence ID" value="RYU94961.1"/>
    <property type="molecule type" value="Genomic_DNA"/>
</dbReference>
<dbReference type="InterPro" id="IPR010359">
    <property type="entry name" value="IrrE_HExxH"/>
</dbReference>
<evidence type="ECO:0000259" key="3">
    <source>
        <dbReference type="PROSITE" id="PS50943"/>
    </source>
</evidence>
<dbReference type="SUPFAM" id="SSF47413">
    <property type="entry name" value="lambda repressor-like DNA-binding domains"/>
    <property type="match status" value="1"/>
</dbReference>
<dbReference type="InterPro" id="IPR001387">
    <property type="entry name" value="Cro/C1-type_HTH"/>
</dbReference>
<keyword evidence="2" id="KW-0238">DNA-binding</keyword>
<dbReference type="OrthoDB" id="833147at2"/>
<protein>
    <submittedName>
        <fullName evidence="4">XRE family transcriptional regulator</fullName>
    </submittedName>
</protein>
<evidence type="ECO:0000256" key="2">
    <source>
        <dbReference type="ARBA" id="ARBA00023125"/>
    </source>
</evidence>
<sequence length="494" mass="57362">MSLNTDNIRLVFGLKLKQLRIDKSMSLTDLAQKSGLSMSYINEIEKGKKYPKSDKIVALAEAMGVDYDSLVSLKLNKKLEPISELLHSNFLTELPFEIFGISPADLLELLSGAPTKLSAFISTIIEIGRNYNMTVEQFYFAVLRSYQEMHDNYFPEIEDTVDRFLAEHKIGADQQIDEFFLTNLLTDKYGFKIKYFDEEDYPHIANIRSVFLPKTNTLLINKRITSDQRAFTLGRELGFLYMKMKDRPFTSSWVEVKSFEEILNNFNASYFAGAILIRREKLIEKLEHLFNQPTWSNRTLIDLAEYFQATPETLYHRISNVLPKYFGIDGIFFLRFEAPNGKKDYHLTKEMHLARRHTPHETQHEHYCRRWISLNILDDVSDLQLKGEVKEPLVGVQISNYVDSKSQYFVMSMARPLNIISNLNISVTIGFEMSADLRSKLKFLDDPKIITRDVNQTCERCSLFDCRERVAAPVILQKKRQIKQMKEALRAMEG</sequence>
<dbReference type="PANTHER" id="PTHR46797:SF1">
    <property type="entry name" value="METHYLPHOSPHONATE SYNTHASE"/>
    <property type="match status" value="1"/>
</dbReference>
<comment type="caution">
    <text evidence="4">The sequence shown here is derived from an EMBL/GenBank/DDBJ whole genome shotgun (WGS) entry which is preliminary data.</text>
</comment>
<dbReference type="PANTHER" id="PTHR46797">
    <property type="entry name" value="HTH-TYPE TRANSCRIPTIONAL REGULATOR"/>
    <property type="match status" value="1"/>
</dbReference>
<dbReference type="Proteomes" id="UP000293162">
    <property type="component" value="Unassembled WGS sequence"/>
</dbReference>
<dbReference type="GO" id="GO:0003700">
    <property type="term" value="F:DNA-binding transcription factor activity"/>
    <property type="evidence" value="ECO:0007669"/>
    <property type="project" value="TreeGrafter"/>
</dbReference>
<accession>A0A4Q5LYL1</accession>
<dbReference type="Pfam" id="PF06114">
    <property type="entry name" value="Peptidase_M78"/>
    <property type="match status" value="1"/>
</dbReference>
<dbReference type="SMART" id="SM00530">
    <property type="entry name" value="HTH_XRE"/>
    <property type="match status" value="1"/>
</dbReference>
<organism evidence="4 5">
    <name type="scientific">Emticicia agri</name>
    <dbReference type="NCBI Taxonomy" id="2492393"/>
    <lineage>
        <taxon>Bacteria</taxon>
        <taxon>Pseudomonadati</taxon>
        <taxon>Bacteroidota</taxon>
        <taxon>Cytophagia</taxon>
        <taxon>Cytophagales</taxon>
        <taxon>Leadbetterellaceae</taxon>
        <taxon>Emticicia</taxon>
    </lineage>
</organism>
<comment type="similarity">
    <text evidence="1">Belongs to the short-chain fatty acyl-CoA assimilation regulator (ScfR) family.</text>
</comment>
<dbReference type="PROSITE" id="PS50943">
    <property type="entry name" value="HTH_CROC1"/>
    <property type="match status" value="1"/>
</dbReference>
<feature type="domain" description="HTH cro/C1-type" evidence="3">
    <location>
        <begin position="16"/>
        <end position="70"/>
    </location>
</feature>
<dbReference type="AlphaFoldDB" id="A0A4Q5LYL1"/>
<dbReference type="Pfam" id="PF01381">
    <property type="entry name" value="HTH_3"/>
    <property type="match status" value="1"/>
</dbReference>
<dbReference type="RefSeq" id="WP_130021890.1">
    <property type="nucleotide sequence ID" value="NZ_SEWF01000020.1"/>
</dbReference>
<evidence type="ECO:0000313" key="4">
    <source>
        <dbReference type="EMBL" id="RYU94961.1"/>
    </source>
</evidence>
<keyword evidence="5" id="KW-1185">Reference proteome</keyword>
<reference evidence="4 5" key="1">
    <citation type="submission" date="2019-02" db="EMBL/GenBank/DDBJ databases">
        <title>Bacterial novel species Emticicia sp. 17J42-9 isolated from soil.</title>
        <authorList>
            <person name="Jung H.-Y."/>
        </authorList>
    </citation>
    <scope>NUCLEOTIDE SEQUENCE [LARGE SCALE GENOMIC DNA]</scope>
    <source>
        <strain evidence="4 5">17J42-9</strain>
    </source>
</reference>
<dbReference type="Gene3D" id="1.10.260.40">
    <property type="entry name" value="lambda repressor-like DNA-binding domains"/>
    <property type="match status" value="1"/>
</dbReference>
<dbReference type="GO" id="GO:0005829">
    <property type="term" value="C:cytosol"/>
    <property type="evidence" value="ECO:0007669"/>
    <property type="project" value="TreeGrafter"/>
</dbReference>
<dbReference type="GO" id="GO:0003677">
    <property type="term" value="F:DNA binding"/>
    <property type="evidence" value="ECO:0007669"/>
    <property type="project" value="UniProtKB-KW"/>
</dbReference>
<evidence type="ECO:0000313" key="5">
    <source>
        <dbReference type="Proteomes" id="UP000293162"/>
    </source>
</evidence>
<proteinExistence type="inferred from homology"/>
<dbReference type="InterPro" id="IPR010982">
    <property type="entry name" value="Lambda_DNA-bd_dom_sf"/>
</dbReference>
<name>A0A4Q5LYL1_9BACT</name>
<dbReference type="CDD" id="cd00093">
    <property type="entry name" value="HTH_XRE"/>
    <property type="match status" value="1"/>
</dbReference>
<evidence type="ECO:0000256" key="1">
    <source>
        <dbReference type="ARBA" id="ARBA00007227"/>
    </source>
</evidence>
<gene>
    <name evidence="4" type="ORF">EWM59_14815</name>
</gene>
<dbReference type="InterPro" id="IPR050807">
    <property type="entry name" value="TransReg_Diox_bact_type"/>
</dbReference>